<dbReference type="Proteomes" id="UP000223913">
    <property type="component" value="Unassembled WGS sequence"/>
</dbReference>
<dbReference type="InterPro" id="IPR023614">
    <property type="entry name" value="Porin_dom_sf"/>
</dbReference>
<keyword evidence="2" id="KW-1185">Reference proteome</keyword>
<proteinExistence type="predicted"/>
<reference evidence="1 2" key="1">
    <citation type="submission" date="2017-10" db="EMBL/GenBank/DDBJ databases">
        <title>The draft genome sequence of Lewinella nigricans NBRC 102662.</title>
        <authorList>
            <person name="Wang K."/>
        </authorList>
    </citation>
    <scope>NUCLEOTIDE SEQUENCE [LARGE SCALE GENOMIC DNA]</scope>
    <source>
        <strain evidence="1 2">NBRC 102662</strain>
    </source>
</reference>
<dbReference type="Pfam" id="PF07396">
    <property type="entry name" value="Porin_O_P"/>
    <property type="match status" value="1"/>
</dbReference>
<name>A0A2D0N8G0_FLAN2</name>
<comment type="caution">
    <text evidence="1">The sequence shown here is derived from an EMBL/GenBank/DDBJ whole genome shotgun (WGS) entry which is preliminary data.</text>
</comment>
<dbReference type="InterPro" id="IPR010870">
    <property type="entry name" value="Porin_O/P"/>
</dbReference>
<sequence length="422" mass="46861">MLLALSGLGLNAQNKTSEFSELLEKYKIKPSVGFQMWTTYTDGMEVYNAATETYEVAENRLNTQLRRTRLGVKGQPFEDLSFNFTAALDLVGKDLLSATEAGGNNGSSPTFRVWNAFVQWRLLPKKEYAHLVAGYQVLPIGRESITSALRSTSMEKSWSQNYLRRHLTGIGPGRAMGLNLGGLFLNEHSNVHFEYNLGVFNPVFEAVNGNSTGLRSSPMIAGRAIIHIGDPESQTFSMNHKINYFGKRKGISLAFAVAEQGRTDLFRQNRALGGDVLLNYGGLNIDGEYYYLSRSSFDLDASPSFATHGRTGYARVSYDLNLPRRMVLEPVAMYSFFRGAMEEGAQSQAQSLKSFAGKDETFDLGANLYWNPDFKISLHYTWRWGDAGTGGEGVTFNNYFQQSGLGAIRRGNWLGLGLVLIV</sequence>
<evidence type="ECO:0008006" key="3">
    <source>
        <dbReference type="Google" id="ProtNLM"/>
    </source>
</evidence>
<dbReference type="Gene3D" id="2.40.160.10">
    <property type="entry name" value="Porin"/>
    <property type="match status" value="1"/>
</dbReference>
<accession>A0A2D0N8G0</accession>
<gene>
    <name evidence="1" type="ORF">CRP01_19350</name>
</gene>
<dbReference type="SUPFAM" id="SSF56935">
    <property type="entry name" value="Porins"/>
    <property type="match status" value="1"/>
</dbReference>
<dbReference type="AlphaFoldDB" id="A0A2D0N8G0"/>
<dbReference type="EMBL" id="PDUD01000024">
    <property type="protein sequence ID" value="PHN04676.1"/>
    <property type="molecule type" value="Genomic_DNA"/>
</dbReference>
<evidence type="ECO:0000313" key="1">
    <source>
        <dbReference type="EMBL" id="PHN04676.1"/>
    </source>
</evidence>
<evidence type="ECO:0000313" key="2">
    <source>
        <dbReference type="Proteomes" id="UP000223913"/>
    </source>
</evidence>
<protein>
    <recommendedName>
        <fullName evidence="3">Porin</fullName>
    </recommendedName>
</protein>
<organism evidence="1 2">
    <name type="scientific">Flavilitoribacter nigricans (strain ATCC 23147 / DSM 23189 / NBRC 102662 / NCIMB 1420 / SS-2)</name>
    <name type="common">Lewinella nigricans</name>
    <dbReference type="NCBI Taxonomy" id="1122177"/>
    <lineage>
        <taxon>Bacteria</taxon>
        <taxon>Pseudomonadati</taxon>
        <taxon>Bacteroidota</taxon>
        <taxon>Saprospiria</taxon>
        <taxon>Saprospirales</taxon>
        <taxon>Lewinellaceae</taxon>
        <taxon>Flavilitoribacter</taxon>
    </lineage>
</organism>